<reference evidence="3 4" key="1">
    <citation type="submission" date="2020-01" db="EMBL/GenBank/DDBJ databases">
        <title>Genetics and antimicrobial susceptibilities of Nocardia species isolated from the soil; a comparison with species isolated from humans.</title>
        <authorList>
            <person name="Carrasco G."/>
            <person name="Monzon S."/>
            <person name="Sansegundo M."/>
            <person name="Garcia E."/>
            <person name="Garrido N."/>
            <person name="Medina M.J."/>
            <person name="Villalon P."/>
            <person name="Ramirez-Arocha A.C."/>
            <person name="Jimenez P."/>
            <person name="Cuesta I."/>
            <person name="Valdezate S."/>
        </authorList>
    </citation>
    <scope>NUCLEOTIDE SEQUENCE [LARGE SCALE GENOMIC DNA]</scope>
    <source>
        <strain evidence="3 4">CNM20110626</strain>
    </source>
</reference>
<dbReference type="PROSITE" id="PS51257">
    <property type="entry name" value="PROKAR_LIPOPROTEIN"/>
    <property type="match status" value="1"/>
</dbReference>
<comment type="caution">
    <text evidence="3">The sequence shown here is derived from an EMBL/GenBank/DDBJ whole genome shotgun (WGS) entry which is preliminary data.</text>
</comment>
<evidence type="ECO:0000256" key="1">
    <source>
        <dbReference type="SAM" id="MobiDB-lite"/>
    </source>
</evidence>
<feature type="signal peptide" evidence="2">
    <location>
        <begin position="1"/>
        <end position="23"/>
    </location>
</feature>
<gene>
    <name evidence="3" type="ORF">GV791_04325</name>
</gene>
<evidence type="ECO:0000256" key="2">
    <source>
        <dbReference type="SAM" id="SignalP"/>
    </source>
</evidence>
<sequence>MRVLSPRKFWSIATVTAAALVLAGCEGDEGIPAPSPTTTAAAPTGTTTVAGPARPDIASLPTCDAIVDRLGRPGLTDATQTDHDPGGYNNRGVYRVCTWKSDTVDVEAGVLRYPTEPLVDASFTNLMMLCPGEPAPPIGIAQRAATCESTRKPECGVFLDQGTAFIDVSWGRDPAADPSACQADVIALATAASELVG</sequence>
<dbReference type="AlphaFoldDB" id="A0A6P1CIT6"/>
<organism evidence="3 4">
    <name type="scientific">Nocardia cyriacigeorgica</name>
    <dbReference type="NCBI Taxonomy" id="135487"/>
    <lineage>
        <taxon>Bacteria</taxon>
        <taxon>Bacillati</taxon>
        <taxon>Actinomycetota</taxon>
        <taxon>Actinomycetes</taxon>
        <taxon>Mycobacteriales</taxon>
        <taxon>Nocardiaceae</taxon>
        <taxon>Nocardia</taxon>
    </lineage>
</organism>
<feature type="compositionally biased region" description="Low complexity" evidence="1">
    <location>
        <begin position="36"/>
        <end position="55"/>
    </location>
</feature>
<feature type="region of interest" description="Disordered" evidence="1">
    <location>
        <begin position="31"/>
        <end position="56"/>
    </location>
</feature>
<proteinExistence type="predicted"/>
<evidence type="ECO:0000313" key="3">
    <source>
        <dbReference type="EMBL" id="NEW31787.1"/>
    </source>
</evidence>
<dbReference type="EMBL" id="JAAGVB010000005">
    <property type="protein sequence ID" value="NEW31787.1"/>
    <property type="molecule type" value="Genomic_DNA"/>
</dbReference>
<evidence type="ECO:0008006" key="5">
    <source>
        <dbReference type="Google" id="ProtNLM"/>
    </source>
</evidence>
<dbReference type="RefSeq" id="WP_163841994.1">
    <property type="nucleotide sequence ID" value="NZ_AP026979.1"/>
</dbReference>
<protein>
    <recommendedName>
        <fullName evidence="5">DUF3558 domain-containing protein</fullName>
    </recommendedName>
</protein>
<dbReference type="Proteomes" id="UP000471166">
    <property type="component" value="Unassembled WGS sequence"/>
</dbReference>
<accession>A0A6P1CIT6</accession>
<name>A0A6P1CIT6_9NOCA</name>
<evidence type="ECO:0000313" key="4">
    <source>
        <dbReference type="Proteomes" id="UP000471166"/>
    </source>
</evidence>
<feature type="chain" id="PRO_5039211021" description="DUF3558 domain-containing protein" evidence="2">
    <location>
        <begin position="24"/>
        <end position="197"/>
    </location>
</feature>
<keyword evidence="2" id="KW-0732">Signal</keyword>